<dbReference type="Proteomes" id="UP000366945">
    <property type="component" value="Unassembled WGS sequence"/>
</dbReference>
<dbReference type="SMART" id="SM00100">
    <property type="entry name" value="cNMP"/>
    <property type="match status" value="1"/>
</dbReference>
<evidence type="ECO:0000313" key="5">
    <source>
        <dbReference type="EMBL" id="VVD76622.1"/>
    </source>
</evidence>
<evidence type="ECO:0000256" key="1">
    <source>
        <dbReference type="ARBA" id="ARBA00023015"/>
    </source>
</evidence>
<keyword evidence="3" id="KW-0804">Transcription</keyword>
<organism evidence="5 6">
    <name type="scientific">Pandoraea pneumonica</name>
    <dbReference type="NCBI Taxonomy" id="2508299"/>
    <lineage>
        <taxon>Bacteria</taxon>
        <taxon>Pseudomonadati</taxon>
        <taxon>Pseudomonadota</taxon>
        <taxon>Betaproteobacteria</taxon>
        <taxon>Burkholderiales</taxon>
        <taxon>Burkholderiaceae</taxon>
        <taxon>Pandoraea</taxon>
    </lineage>
</organism>
<dbReference type="Gene3D" id="2.60.120.10">
    <property type="entry name" value="Jelly Rolls"/>
    <property type="match status" value="1"/>
</dbReference>
<accession>A0A5E4SNX2</accession>
<dbReference type="Pfam" id="PF00027">
    <property type="entry name" value="cNMP_binding"/>
    <property type="match status" value="1"/>
</dbReference>
<dbReference type="CDD" id="cd00038">
    <property type="entry name" value="CAP_ED"/>
    <property type="match status" value="1"/>
</dbReference>
<dbReference type="InterPro" id="IPR014710">
    <property type="entry name" value="RmlC-like_jellyroll"/>
</dbReference>
<dbReference type="GO" id="GO:0003677">
    <property type="term" value="F:DNA binding"/>
    <property type="evidence" value="ECO:0007669"/>
    <property type="project" value="UniProtKB-KW"/>
</dbReference>
<keyword evidence="2" id="KW-0238">DNA-binding</keyword>
<reference evidence="5 6" key="1">
    <citation type="submission" date="2019-08" db="EMBL/GenBank/DDBJ databases">
        <authorList>
            <person name="Peeters C."/>
        </authorList>
    </citation>
    <scope>NUCLEOTIDE SEQUENCE [LARGE SCALE GENOMIC DNA]</scope>
    <source>
        <strain evidence="5 6">LMG 31114</strain>
    </source>
</reference>
<dbReference type="SUPFAM" id="SSF46785">
    <property type="entry name" value="Winged helix' DNA-binding domain"/>
    <property type="match status" value="1"/>
</dbReference>
<keyword evidence="1" id="KW-0805">Transcription regulation</keyword>
<dbReference type="InterPro" id="IPR036390">
    <property type="entry name" value="WH_DNA-bd_sf"/>
</dbReference>
<dbReference type="InterPro" id="IPR000595">
    <property type="entry name" value="cNMP-bd_dom"/>
</dbReference>
<evidence type="ECO:0000256" key="3">
    <source>
        <dbReference type="ARBA" id="ARBA00023163"/>
    </source>
</evidence>
<proteinExistence type="predicted"/>
<gene>
    <name evidence="5" type="primary">glxR_3</name>
    <name evidence="5" type="ORF">PPN31114_00906</name>
</gene>
<keyword evidence="6" id="KW-1185">Reference proteome</keyword>
<dbReference type="EMBL" id="CABPSK010000001">
    <property type="protein sequence ID" value="VVD76622.1"/>
    <property type="molecule type" value="Genomic_DNA"/>
</dbReference>
<dbReference type="SUPFAM" id="SSF51206">
    <property type="entry name" value="cAMP-binding domain-like"/>
    <property type="match status" value="1"/>
</dbReference>
<dbReference type="InterPro" id="IPR018490">
    <property type="entry name" value="cNMP-bd_dom_sf"/>
</dbReference>
<name>A0A5E4SNX2_9BURK</name>
<feature type="domain" description="HTH crp-type" evidence="4">
    <location>
        <begin position="182"/>
        <end position="262"/>
    </location>
</feature>
<evidence type="ECO:0000313" key="6">
    <source>
        <dbReference type="Proteomes" id="UP000366945"/>
    </source>
</evidence>
<dbReference type="GO" id="GO:0006355">
    <property type="term" value="P:regulation of DNA-templated transcription"/>
    <property type="evidence" value="ECO:0007669"/>
    <property type="project" value="InterPro"/>
</dbReference>
<protein>
    <submittedName>
        <fullName evidence="5">CRP-like cAMP-activated global transcriptional regulator</fullName>
    </submittedName>
</protein>
<evidence type="ECO:0000256" key="2">
    <source>
        <dbReference type="ARBA" id="ARBA00023125"/>
    </source>
</evidence>
<dbReference type="PROSITE" id="PS51063">
    <property type="entry name" value="HTH_CRP_2"/>
    <property type="match status" value="1"/>
</dbReference>
<evidence type="ECO:0000259" key="4">
    <source>
        <dbReference type="PROSITE" id="PS51063"/>
    </source>
</evidence>
<dbReference type="AlphaFoldDB" id="A0A5E4SNX2"/>
<dbReference type="InterPro" id="IPR012318">
    <property type="entry name" value="HTH_CRP"/>
</dbReference>
<dbReference type="Pfam" id="PF13545">
    <property type="entry name" value="HTH_Crp_2"/>
    <property type="match status" value="1"/>
</dbReference>
<sequence>MPAPNDHANPGQQISHRAASLLPLQSSGRDLTAQQRDIVWTAFRNNAGLRDWPDGVLAALVGAGHLRTYPDGTLIYAAGEACADIHVILSGVLEWEWSSPEGGRAVEDFIPPGEVANFIAVLTGETAVHNQRARGLTRLFHIPAHALNAQLVRDPTLNASLLRLIAGRARGLHDRLGRHSLTSFRARLAYQLLALAKRYGVPEAAEADGTAAGITLSLRLSQEDLAALLMASRQYLNREFRWFLDHQLVRIRYGRITLLDLEMLREISEGVRHAEMTKPL</sequence>